<proteinExistence type="predicted"/>
<evidence type="ECO:0000313" key="2">
    <source>
        <dbReference type="Proteomes" id="UP000799754"/>
    </source>
</evidence>
<gene>
    <name evidence="1" type="ORF">BU25DRAFT_432721</name>
</gene>
<reference evidence="1" key="1">
    <citation type="journal article" date="2020" name="Stud. Mycol.">
        <title>101 Dothideomycetes genomes: a test case for predicting lifestyles and emergence of pathogens.</title>
        <authorList>
            <person name="Haridas S."/>
            <person name="Albert R."/>
            <person name="Binder M."/>
            <person name="Bloem J."/>
            <person name="Labutti K."/>
            <person name="Salamov A."/>
            <person name="Andreopoulos B."/>
            <person name="Baker S."/>
            <person name="Barry K."/>
            <person name="Bills G."/>
            <person name="Bluhm B."/>
            <person name="Cannon C."/>
            <person name="Castanera R."/>
            <person name="Culley D."/>
            <person name="Daum C."/>
            <person name="Ezra D."/>
            <person name="Gonzalez J."/>
            <person name="Henrissat B."/>
            <person name="Kuo A."/>
            <person name="Liang C."/>
            <person name="Lipzen A."/>
            <person name="Lutzoni F."/>
            <person name="Magnuson J."/>
            <person name="Mondo S."/>
            <person name="Nolan M."/>
            <person name="Ohm R."/>
            <person name="Pangilinan J."/>
            <person name="Park H.-J."/>
            <person name="Ramirez L."/>
            <person name="Alfaro M."/>
            <person name="Sun H."/>
            <person name="Tritt A."/>
            <person name="Yoshinaga Y."/>
            <person name="Zwiers L.-H."/>
            <person name="Turgeon B."/>
            <person name="Goodwin S."/>
            <person name="Spatafora J."/>
            <person name="Crous P."/>
            <person name="Grigoriev I."/>
        </authorList>
    </citation>
    <scope>NUCLEOTIDE SEQUENCE</scope>
    <source>
        <strain evidence="1">CBS 525.71</strain>
    </source>
</reference>
<comment type="caution">
    <text evidence="1">The sequence shown here is derived from an EMBL/GenBank/DDBJ whole genome shotgun (WGS) entry which is preliminary data.</text>
</comment>
<evidence type="ECO:0000313" key="1">
    <source>
        <dbReference type="EMBL" id="KAF2625817.1"/>
    </source>
</evidence>
<dbReference type="EMBL" id="MU006724">
    <property type="protein sequence ID" value="KAF2625817.1"/>
    <property type="molecule type" value="Genomic_DNA"/>
</dbReference>
<name>A0ACB6RVU1_9PLEO</name>
<sequence>MPKKHAPAYTQAKPTYVHPSLQSSRASSSSTPSESQTVNQRIQQLRREQTPRATPEQRDELTSVVSSRTVPPDLRRILHIPEVNAPNPKPGLRSRRAIGGARPPPGPAAPNSWLLSSRHAPDYVRKMRRQQSGDERDAPRFCMLARVTNDEYRRLPPNRSLAHHCLRTFALHWEQLSEFEQHYLPMIPVSLREALPSYLTAYGARACLDFRSFRIMFQNEEGIGTSGWDEVRFLDLTGLLNEAFTIGDVGKCLKRQPLQLPNIGDLQLDESTKAKGKGKAIEVAESWEEEAEESISAQPVLMAALTTPYFANLSRLSLARPGPWASWPELLKISPNLNKITHFSLAYWPRPSTTPNAATTSMVSNITTVSLGGSHFYSDLDDDWHEATNILRRFSVNTYSLQWLDLEGCDWLKALSWRSDALLSVSRSDHDPEEWKYHTASPGPDWNDAWRRITYLNFFQGWIPADTESLQNIPAGMVPVQLMRWLRENNDRDDVSWKLNAHETGHAVTEWISREKMARSVRQEIQAARRAGKGSWCNIDHGWGTSAEIKVS</sequence>
<keyword evidence="2" id="KW-1185">Reference proteome</keyword>
<accession>A0ACB6RVU1</accession>
<organism evidence="1 2">
    <name type="scientific">Macroventuria anomochaeta</name>
    <dbReference type="NCBI Taxonomy" id="301207"/>
    <lineage>
        <taxon>Eukaryota</taxon>
        <taxon>Fungi</taxon>
        <taxon>Dikarya</taxon>
        <taxon>Ascomycota</taxon>
        <taxon>Pezizomycotina</taxon>
        <taxon>Dothideomycetes</taxon>
        <taxon>Pleosporomycetidae</taxon>
        <taxon>Pleosporales</taxon>
        <taxon>Pleosporineae</taxon>
        <taxon>Didymellaceae</taxon>
        <taxon>Macroventuria</taxon>
    </lineage>
</organism>
<protein>
    <submittedName>
        <fullName evidence="1">Uncharacterized protein</fullName>
    </submittedName>
</protein>
<dbReference type="Proteomes" id="UP000799754">
    <property type="component" value="Unassembled WGS sequence"/>
</dbReference>